<feature type="compositionally biased region" description="Basic and acidic residues" evidence="2">
    <location>
        <begin position="1"/>
        <end position="17"/>
    </location>
</feature>
<comment type="caution">
    <text evidence="4">The sequence shown here is derived from an EMBL/GenBank/DDBJ whole genome shotgun (WGS) entry which is preliminary data.</text>
</comment>
<evidence type="ECO:0000313" key="5">
    <source>
        <dbReference type="Proteomes" id="UP001189429"/>
    </source>
</evidence>
<dbReference type="Proteomes" id="UP001189429">
    <property type="component" value="Unassembled WGS sequence"/>
</dbReference>
<dbReference type="Pfam" id="PF17781">
    <property type="entry name" value="RPN1_RPN2_N"/>
    <property type="match status" value="1"/>
</dbReference>
<dbReference type="PANTHER" id="PTHR10943">
    <property type="entry name" value="26S PROTEASOME NON-ATPASE REGULATORY SUBUNIT"/>
    <property type="match status" value="1"/>
</dbReference>
<dbReference type="PANTHER" id="PTHR10943:SF1">
    <property type="entry name" value="26S PROTEASOME NON-ATPASE REGULATORY SUBUNIT 2"/>
    <property type="match status" value="1"/>
</dbReference>
<dbReference type="EMBL" id="CAUYUJ010000601">
    <property type="protein sequence ID" value="CAK0791510.1"/>
    <property type="molecule type" value="Genomic_DNA"/>
</dbReference>
<feature type="non-terminal residue" evidence="4">
    <location>
        <position position="1"/>
    </location>
</feature>
<dbReference type="InterPro" id="IPR040892">
    <property type="entry name" value="RPN1_N"/>
</dbReference>
<gene>
    <name evidence="4" type="ORF">PCOR1329_LOCUS2386</name>
</gene>
<proteinExistence type="predicted"/>
<keyword evidence="5" id="KW-1185">Reference proteome</keyword>
<reference evidence="4" key="1">
    <citation type="submission" date="2023-10" db="EMBL/GenBank/DDBJ databases">
        <authorList>
            <person name="Chen Y."/>
            <person name="Shah S."/>
            <person name="Dougan E. K."/>
            <person name="Thang M."/>
            <person name="Chan C."/>
        </authorList>
    </citation>
    <scope>NUCLEOTIDE SEQUENCE [LARGE SCALE GENOMIC DNA]</scope>
</reference>
<evidence type="ECO:0000259" key="3">
    <source>
        <dbReference type="Pfam" id="PF17781"/>
    </source>
</evidence>
<feature type="domain" description="RPN1 N-terminal" evidence="3">
    <location>
        <begin position="17"/>
        <end position="277"/>
    </location>
</feature>
<feature type="non-terminal residue" evidence="4">
    <location>
        <position position="279"/>
    </location>
</feature>
<feature type="region of interest" description="Disordered" evidence="2">
    <location>
        <begin position="1"/>
        <end position="24"/>
    </location>
</feature>
<organism evidence="4 5">
    <name type="scientific">Prorocentrum cordatum</name>
    <dbReference type="NCBI Taxonomy" id="2364126"/>
    <lineage>
        <taxon>Eukaryota</taxon>
        <taxon>Sar</taxon>
        <taxon>Alveolata</taxon>
        <taxon>Dinophyceae</taxon>
        <taxon>Prorocentrales</taxon>
        <taxon>Prorocentraceae</taxon>
        <taxon>Prorocentrum</taxon>
    </lineage>
</organism>
<name>A0ABN9PJP9_9DINO</name>
<accession>A0ABN9PJP9</accession>
<evidence type="ECO:0000256" key="2">
    <source>
        <dbReference type="SAM" id="MobiDB-lite"/>
    </source>
</evidence>
<keyword evidence="1" id="KW-0677">Repeat</keyword>
<evidence type="ECO:0000256" key="1">
    <source>
        <dbReference type="ARBA" id="ARBA00022737"/>
    </source>
</evidence>
<evidence type="ECO:0000313" key="4">
    <source>
        <dbReference type="EMBL" id="CAK0791510.1"/>
    </source>
</evidence>
<protein>
    <recommendedName>
        <fullName evidence="3">RPN1 N-terminal domain-containing protein</fullName>
    </recommendedName>
</protein>
<sequence>EKKEELSEEDRQKKEELELLAQRAQDPDEGVAKLALTTIVTELKTATSSMTSVPKPLKFLRPHYAALTEHYEKMNNPSLKPFFADVLSVLATTMQKEGSRQSLKYRLEGTKEGLTSWGHEYIRNISGEISEEFKERTEKGADVKELLDLVEEIVPFNMKHNAEVDAIDLLCEVDKVVKIEQLCEEATFGRVCLYLQGLSNFAATQADKVVYLKVCCNLYVKFKEYPNALRIALKLNDSKLVTDVFASCEDKLVKKQMAFLISRRKFNHEFEDDDDDLKE</sequence>